<evidence type="ECO:0008006" key="3">
    <source>
        <dbReference type="Google" id="ProtNLM"/>
    </source>
</evidence>
<accession>A0AAJ1WRS0</accession>
<name>A0AAJ1WRS0_9BACL</name>
<evidence type="ECO:0000313" key="1">
    <source>
        <dbReference type="EMBL" id="MDQ0416618.1"/>
    </source>
</evidence>
<protein>
    <recommendedName>
        <fullName evidence="3">Lipoprotein</fullName>
    </recommendedName>
</protein>
<comment type="caution">
    <text evidence="1">The sequence shown here is derived from an EMBL/GenBank/DDBJ whole genome shotgun (WGS) entry which is preliminary data.</text>
</comment>
<dbReference type="RefSeq" id="WP_307251234.1">
    <property type="nucleotide sequence ID" value="NZ_JAUSUV010000003.1"/>
</dbReference>
<organism evidence="1 2">
    <name type="scientific">Croceifilum oryzae</name>
    <dbReference type="NCBI Taxonomy" id="1553429"/>
    <lineage>
        <taxon>Bacteria</taxon>
        <taxon>Bacillati</taxon>
        <taxon>Bacillota</taxon>
        <taxon>Bacilli</taxon>
        <taxon>Bacillales</taxon>
        <taxon>Thermoactinomycetaceae</taxon>
        <taxon>Croceifilum</taxon>
    </lineage>
</organism>
<keyword evidence="2" id="KW-1185">Reference proteome</keyword>
<sequence>MKRMYTLLVSMALSCGMTGCVSEPDAQSVKKEEPTETKPRAVSSVRVHASMDVGEIYDSVEKLSQEFDIVVQGIVQSREFFQREDVPRTKSAIKVTKVIRGEVSVGDTVTFVELGGVRTKGDIAKSKPGKIRIQSGQENDLVPVVFNGIETMKPQEEYILFGDLHPERDLVSQDYYTCVGGYQGKFRVSGNRAKRLTHFVHEADRAAFPLLEIEISKLSVKVKGIEK</sequence>
<dbReference type="Proteomes" id="UP001238450">
    <property type="component" value="Unassembled WGS sequence"/>
</dbReference>
<dbReference type="AlphaFoldDB" id="A0AAJ1WRS0"/>
<reference evidence="1 2" key="1">
    <citation type="submission" date="2023-07" db="EMBL/GenBank/DDBJ databases">
        <title>Genomic Encyclopedia of Type Strains, Phase IV (KMG-IV): sequencing the most valuable type-strain genomes for metagenomic binning, comparative biology and taxonomic classification.</title>
        <authorList>
            <person name="Goeker M."/>
        </authorList>
    </citation>
    <scope>NUCLEOTIDE SEQUENCE [LARGE SCALE GENOMIC DNA]</scope>
    <source>
        <strain evidence="1 2">DSM 46876</strain>
    </source>
</reference>
<gene>
    <name evidence="1" type="ORF">J2Z48_000785</name>
</gene>
<proteinExistence type="predicted"/>
<dbReference type="PROSITE" id="PS51257">
    <property type="entry name" value="PROKAR_LIPOPROTEIN"/>
    <property type="match status" value="1"/>
</dbReference>
<evidence type="ECO:0000313" key="2">
    <source>
        <dbReference type="Proteomes" id="UP001238450"/>
    </source>
</evidence>
<dbReference type="EMBL" id="JAUSUV010000003">
    <property type="protein sequence ID" value="MDQ0416618.1"/>
    <property type="molecule type" value="Genomic_DNA"/>
</dbReference>